<dbReference type="InterPro" id="IPR013149">
    <property type="entry name" value="ADH-like_C"/>
</dbReference>
<dbReference type="PANTHER" id="PTHR43401">
    <property type="entry name" value="L-THREONINE 3-DEHYDROGENASE"/>
    <property type="match status" value="1"/>
</dbReference>
<protein>
    <submittedName>
        <fullName evidence="4">Alcohol dehydrogenase</fullName>
    </submittedName>
</protein>
<proteinExistence type="predicted"/>
<dbReference type="PANTHER" id="PTHR43401:SF5">
    <property type="entry name" value="ALCOHOL DEHYDROGENASE-RELATED"/>
    <property type="match status" value="1"/>
</dbReference>
<dbReference type="EMBL" id="SSSM01000005">
    <property type="protein sequence ID" value="THG30112.1"/>
    <property type="molecule type" value="Genomic_DNA"/>
</dbReference>
<dbReference type="AlphaFoldDB" id="A0A4S4FJT2"/>
<reference evidence="4 5" key="1">
    <citation type="submission" date="2019-04" db="EMBL/GenBank/DDBJ databases">
        <authorList>
            <person name="Jiang L."/>
        </authorList>
    </citation>
    <scope>NUCLEOTIDE SEQUENCE [LARGE SCALE GENOMIC DNA]</scope>
    <source>
        <strain evidence="4 5">YIM 131853</strain>
    </source>
</reference>
<name>A0A4S4FJT2_9MICO</name>
<dbReference type="Proteomes" id="UP000309133">
    <property type="component" value="Unassembled WGS sequence"/>
</dbReference>
<dbReference type="Pfam" id="PF08240">
    <property type="entry name" value="ADH_N"/>
    <property type="match status" value="1"/>
</dbReference>
<dbReference type="RefSeq" id="WP_136428542.1">
    <property type="nucleotide sequence ID" value="NZ_SSSM01000005.1"/>
</dbReference>
<dbReference type="Gene3D" id="3.90.180.10">
    <property type="entry name" value="Medium-chain alcohol dehydrogenases, catalytic domain"/>
    <property type="match status" value="1"/>
</dbReference>
<evidence type="ECO:0000259" key="3">
    <source>
        <dbReference type="SMART" id="SM00829"/>
    </source>
</evidence>
<dbReference type="InterPro" id="IPR050129">
    <property type="entry name" value="Zn_alcohol_dh"/>
</dbReference>
<evidence type="ECO:0000313" key="4">
    <source>
        <dbReference type="EMBL" id="THG30112.1"/>
    </source>
</evidence>
<gene>
    <name evidence="4" type="ORF">E6C64_15875</name>
</gene>
<keyword evidence="5" id="KW-1185">Reference proteome</keyword>
<dbReference type="Pfam" id="PF00107">
    <property type="entry name" value="ADH_zinc_N"/>
    <property type="match status" value="1"/>
</dbReference>
<dbReference type="InterPro" id="IPR020843">
    <property type="entry name" value="ER"/>
</dbReference>
<dbReference type="SUPFAM" id="SSF50129">
    <property type="entry name" value="GroES-like"/>
    <property type="match status" value="1"/>
</dbReference>
<sequence length="369" mass="38732">MSTMKAARLHEIATPFQIDTVPIPEVTGLDVLVRVRACGVVPNLKNVTHHYPEWFPYLPLPELPAIFGLDPAGEIAAVGPDVTALAVGQRVYVNPARGCGSCSKCRMGNLVDCAAFTFGGYFGFGPGSQAVFRRYPDGGFAEYMIAPAHAIAPLTSAVSYEDASHFGYLGTSYAALRRGGAGPDTVALVNGATGTLGVGAVLCALAMGVPKILAVARNHELLDRLAALSPGRIATHSTEDGSTQEWARAQTGGAGPNLIIEALGPGTPPSVTLDAFYSIARGGTIVTIGGMDQNLELSPIWLMVNQLSYLGSAWVTTAQCEEMAGMVQAGTLDLSVYDHVRFDLEHVNDAVEAARSREQGGFTNVVVTV</sequence>
<dbReference type="InterPro" id="IPR011032">
    <property type="entry name" value="GroES-like_sf"/>
</dbReference>
<dbReference type="SUPFAM" id="SSF51735">
    <property type="entry name" value="NAD(P)-binding Rossmann-fold domains"/>
    <property type="match status" value="1"/>
</dbReference>
<comment type="caution">
    <text evidence="4">The sequence shown here is derived from an EMBL/GenBank/DDBJ whole genome shotgun (WGS) entry which is preliminary data.</text>
</comment>
<dbReference type="InterPro" id="IPR036291">
    <property type="entry name" value="NAD(P)-bd_dom_sf"/>
</dbReference>
<dbReference type="SMART" id="SM00829">
    <property type="entry name" value="PKS_ER"/>
    <property type="match status" value="1"/>
</dbReference>
<accession>A0A4S4FJT2</accession>
<organism evidence="4 5">
    <name type="scientific">Naasia lichenicola</name>
    <dbReference type="NCBI Taxonomy" id="2565933"/>
    <lineage>
        <taxon>Bacteria</taxon>
        <taxon>Bacillati</taxon>
        <taxon>Actinomycetota</taxon>
        <taxon>Actinomycetes</taxon>
        <taxon>Micrococcales</taxon>
        <taxon>Microbacteriaceae</taxon>
        <taxon>Naasia</taxon>
    </lineage>
</organism>
<keyword evidence="2" id="KW-0560">Oxidoreductase</keyword>
<evidence type="ECO:0000256" key="2">
    <source>
        <dbReference type="ARBA" id="ARBA00023002"/>
    </source>
</evidence>
<feature type="domain" description="Enoyl reductase (ER)" evidence="3">
    <location>
        <begin position="13"/>
        <end position="367"/>
    </location>
</feature>
<evidence type="ECO:0000256" key="1">
    <source>
        <dbReference type="ARBA" id="ARBA00001947"/>
    </source>
</evidence>
<dbReference type="OrthoDB" id="4190732at2"/>
<comment type="cofactor">
    <cofactor evidence="1">
        <name>Zn(2+)</name>
        <dbReference type="ChEBI" id="CHEBI:29105"/>
    </cofactor>
</comment>
<dbReference type="GO" id="GO:0016491">
    <property type="term" value="F:oxidoreductase activity"/>
    <property type="evidence" value="ECO:0007669"/>
    <property type="project" value="UniProtKB-KW"/>
</dbReference>
<evidence type="ECO:0000313" key="5">
    <source>
        <dbReference type="Proteomes" id="UP000309133"/>
    </source>
</evidence>
<dbReference type="InterPro" id="IPR013154">
    <property type="entry name" value="ADH-like_N"/>
</dbReference>